<proteinExistence type="predicted"/>
<comment type="caution">
    <text evidence="1">The sequence shown here is derived from an EMBL/GenBank/DDBJ whole genome shotgun (WGS) entry which is preliminary data.</text>
</comment>
<evidence type="ECO:0000313" key="1">
    <source>
        <dbReference type="EMBL" id="GAL81360.1"/>
    </source>
</evidence>
<accession>A0A090WW42</accession>
<dbReference type="Proteomes" id="UP000029643">
    <property type="component" value="Unassembled WGS sequence"/>
</dbReference>
<sequence>MDCVFIEIFKIRKQNAKLEIAKTKPIVVVANPIIANDIEKNTKANINGTRLSNLETNQPDIGKPIKELIGIAISMVPSSASFKLKNVFMVGIRDAQEAKQIPDKKK</sequence>
<protein>
    <submittedName>
        <fullName evidence="1">Uncharacterized protein</fullName>
    </submittedName>
</protein>
<reference evidence="1 2" key="1">
    <citation type="journal article" date="2014" name="Genome Announc.">
        <title>Draft Genome Sequences of Marine Flavobacterium Algibacter lectus Strains SS8 and NR4.</title>
        <authorList>
            <person name="Takatani N."/>
            <person name="Nakanishi M."/>
            <person name="Meirelles P."/>
            <person name="Mino S."/>
            <person name="Suda W."/>
            <person name="Oshima K."/>
            <person name="Hattori M."/>
            <person name="Ohkuma M."/>
            <person name="Hosokawa M."/>
            <person name="Miyashita K."/>
            <person name="Thompson F.L."/>
            <person name="Niwa A."/>
            <person name="Sawabe T."/>
            <person name="Sawabe T."/>
        </authorList>
    </citation>
    <scope>NUCLEOTIDE SEQUENCE [LARGE SCALE GENOMIC DNA]</scope>
    <source>
        <strain evidence="2">JCM19274</strain>
    </source>
</reference>
<organism evidence="1 2">
    <name type="scientific">Algibacter lectus</name>
    <dbReference type="NCBI Taxonomy" id="221126"/>
    <lineage>
        <taxon>Bacteria</taxon>
        <taxon>Pseudomonadati</taxon>
        <taxon>Bacteroidota</taxon>
        <taxon>Flavobacteriia</taxon>
        <taxon>Flavobacteriales</taxon>
        <taxon>Flavobacteriaceae</taxon>
        <taxon>Algibacter</taxon>
    </lineage>
</organism>
<evidence type="ECO:0000313" key="2">
    <source>
        <dbReference type="Proteomes" id="UP000029643"/>
    </source>
</evidence>
<gene>
    <name evidence="1" type="ORF">JCM19274_2436</name>
</gene>
<dbReference type="EMBL" id="BBNU01000015">
    <property type="protein sequence ID" value="GAL81360.1"/>
    <property type="molecule type" value="Genomic_DNA"/>
</dbReference>
<dbReference type="AlphaFoldDB" id="A0A090WW42"/>
<name>A0A090WW42_9FLAO</name>